<gene>
    <name evidence="1" type="ORF">QAD02_013836</name>
</gene>
<sequence>MEAMEKDVEWELDRRFKDIFRQDVERKVQEAKYNQRYKNIRSEKIPKYLMNCKKGIQIDIIARIRCGNLEERCKYWLADRQKSCILCGKSEGSLEHLIEGCTETKGWVNEIPGVNCGAKIRVVTSEIGDRIVCKIFRKIDQAKESKKGVENRN</sequence>
<evidence type="ECO:0000313" key="1">
    <source>
        <dbReference type="EMBL" id="KAJ8678049.1"/>
    </source>
</evidence>
<accession>A0ACC2P669</accession>
<dbReference type="Proteomes" id="UP001239111">
    <property type="component" value="Chromosome 2"/>
</dbReference>
<protein>
    <submittedName>
        <fullName evidence="1">Uncharacterized protein</fullName>
    </submittedName>
</protein>
<name>A0ACC2P669_9HYME</name>
<dbReference type="EMBL" id="CM056742">
    <property type="protein sequence ID" value="KAJ8678049.1"/>
    <property type="molecule type" value="Genomic_DNA"/>
</dbReference>
<comment type="caution">
    <text evidence="1">The sequence shown here is derived from an EMBL/GenBank/DDBJ whole genome shotgun (WGS) entry which is preliminary data.</text>
</comment>
<proteinExistence type="predicted"/>
<keyword evidence="2" id="KW-1185">Reference proteome</keyword>
<organism evidence="1 2">
    <name type="scientific">Eretmocerus hayati</name>
    <dbReference type="NCBI Taxonomy" id="131215"/>
    <lineage>
        <taxon>Eukaryota</taxon>
        <taxon>Metazoa</taxon>
        <taxon>Ecdysozoa</taxon>
        <taxon>Arthropoda</taxon>
        <taxon>Hexapoda</taxon>
        <taxon>Insecta</taxon>
        <taxon>Pterygota</taxon>
        <taxon>Neoptera</taxon>
        <taxon>Endopterygota</taxon>
        <taxon>Hymenoptera</taxon>
        <taxon>Apocrita</taxon>
        <taxon>Proctotrupomorpha</taxon>
        <taxon>Chalcidoidea</taxon>
        <taxon>Aphelinidae</taxon>
        <taxon>Aphelininae</taxon>
        <taxon>Eretmocerus</taxon>
    </lineage>
</organism>
<reference evidence="1" key="1">
    <citation type="submission" date="2023-04" db="EMBL/GenBank/DDBJ databases">
        <title>A chromosome-level genome assembly of the parasitoid wasp Eretmocerus hayati.</title>
        <authorList>
            <person name="Zhong Y."/>
            <person name="Liu S."/>
            <person name="Liu Y."/>
        </authorList>
    </citation>
    <scope>NUCLEOTIDE SEQUENCE</scope>
    <source>
        <strain evidence="1">ZJU_SS_LIU_2023</strain>
    </source>
</reference>
<evidence type="ECO:0000313" key="2">
    <source>
        <dbReference type="Proteomes" id="UP001239111"/>
    </source>
</evidence>